<evidence type="ECO:0000256" key="4">
    <source>
        <dbReference type="ARBA" id="ARBA00022475"/>
    </source>
</evidence>
<comment type="subcellular location">
    <subcellularLocation>
        <location evidence="1">Cell membrane</location>
        <topology evidence="1">Multi-pass membrane protein</topology>
    </subcellularLocation>
</comment>
<evidence type="ECO:0000256" key="6">
    <source>
        <dbReference type="ARBA" id="ARBA00022989"/>
    </source>
</evidence>
<proteinExistence type="inferred from homology"/>
<accession>A0A7X2MUI2</accession>
<evidence type="ECO:0000313" key="11">
    <source>
        <dbReference type="EMBL" id="MSE19647.1"/>
    </source>
</evidence>
<evidence type="ECO:0000256" key="1">
    <source>
        <dbReference type="ARBA" id="ARBA00004651"/>
    </source>
</evidence>
<name>A0A7X2MUI2_ENTAG</name>
<evidence type="ECO:0000256" key="8">
    <source>
        <dbReference type="ARBA" id="ARBA00038435"/>
    </source>
</evidence>
<evidence type="ECO:0000256" key="2">
    <source>
        <dbReference type="ARBA" id="ARBA00022448"/>
    </source>
</evidence>
<organism evidence="11 12">
    <name type="scientific">Enterobacter agglomerans</name>
    <name type="common">Erwinia herbicola</name>
    <name type="synonym">Pantoea agglomerans</name>
    <dbReference type="NCBI Taxonomy" id="549"/>
    <lineage>
        <taxon>Bacteria</taxon>
        <taxon>Pseudomonadati</taxon>
        <taxon>Pseudomonadota</taxon>
        <taxon>Gammaproteobacteria</taxon>
        <taxon>Enterobacterales</taxon>
        <taxon>Erwiniaceae</taxon>
        <taxon>Pantoea</taxon>
        <taxon>Pantoea agglomerans group</taxon>
    </lineage>
</organism>
<evidence type="ECO:0000313" key="12">
    <source>
        <dbReference type="Proteomes" id="UP000461948"/>
    </source>
</evidence>
<evidence type="ECO:0000256" key="9">
    <source>
        <dbReference type="SAM" id="Phobius"/>
    </source>
</evidence>
<feature type="non-terminal residue" evidence="11">
    <location>
        <position position="1"/>
    </location>
</feature>
<keyword evidence="3" id="KW-0050">Antiport</keyword>
<dbReference type="PANTHER" id="PTHR33451:SF5">
    <property type="entry name" value="NA+_H+ ANTIPORTER"/>
    <property type="match status" value="1"/>
</dbReference>
<feature type="transmembrane region" description="Helical" evidence="9">
    <location>
        <begin position="27"/>
        <end position="54"/>
    </location>
</feature>
<dbReference type="AlphaFoldDB" id="A0A7X2MUI2"/>
<dbReference type="Pfam" id="PF03553">
    <property type="entry name" value="Na_H_antiporter"/>
    <property type="match status" value="1"/>
</dbReference>
<feature type="non-terminal residue" evidence="11">
    <location>
        <position position="78"/>
    </location>
</feature>
<keyword evidence="6 9" id="KW-1133">Transmembrane helix</keyword>
<protein>
    <submittedName>
        <fullName evidence="11">Na+/H+ antiporter NhaC family protein</fullName>
    </submittedName>
</protein>
<evidence type="ECO:0000256" key="5">
    <source>
        <dbReference type="ARBA" id="ARBA00022692"/>
    </source>
</evidence>
<dbReference type="EMBL" id="WKLC01003044">
    <property type="protein sequence ID" value="MSE19647.1"/>
    <property type="molecule type" value="Genomic_DNA"/>
</dbReference>
<dbReference type="InterPro" id="IPR052180">
    <property type="entry name" value="NhaC_Na-H+_Antiporter"/>
</dbReference>
<dbReference type="GO" id="GO:0015297">
    <property type="term" value="F:antiporter activity"/>
    <property type="evidence" value="ECO:0007669"/>
    <property type="project" value="UniProtKB-KW"/>
</dbReference>
<comment type="similarity">
    <text evidence="8">Belongs to the NhaC Na(+)/H(+) (TC 2.A.35) antiporter family.</text>
</comment>
<keyword evidence="4" id="KW-1003">Cell membrane</keyword>
<comment type="caution">
    <text evidence="11">The sequence shown here is derived from an EMBL/GenBank/DDBJ whole genome shotgun (WGS) entry which is preliminary data.</text>
</comment>
<dbReference type="PANTHER" id="PTHR33451">
    <property type="entry name" value="MALATE-2H(+)/NA(+)-LACTATE ANTIPORTER"/>
    <property type="match status" value="1"/>
</dbReference>
<evidence type="ECO:0000259" key="10">
    <source>
        <dbReference type="Pfam" id="PF03553"/>
    </source>
</evidence>
<keyword evidence="2" id="KW-0813">Transport</keyword>
<reference evidence="11 12" key="1">
    <citation type="submission" date="2019-11" db="EMBL/GenBank/DDBJ databases">
        <title>Draft Genome Sequence of Plant Growth-Promoting Rhizosphere-Associated Bacteria.</title>
        <authorList>
            <person name="Vasilyev I.Y."/>
            <person name="Radchenko V."/>
            <person name="Ilnitskaya E.V."/>
        </authorList>
    </citation>
    <scope>NUCLEOTIDE SEQUENCE [LARGE SCALE GENOMIC DNA]</scope>
    <source>
        <strain evidence="11 12">VRA_MhP_f</strain>
    </source>
</reference>
<evidence type="ECO:0000256" key="3">
    <source>
        <dbReference type="ARBA" id="ARBA00022449"/>
    </source>
</evidence>
<dbReference type="InterPro" id="IPR018461">
    <property type="entry name" value="Na/H_Antiport_NhaC-like_C"/>
</dbReference>
<dbReference type="Proteomes" id="UP000461948">
    <property type="component" value="Unassembled WGS sequence"/>
</dbReference>
<gene>
    <name evidence="11" type="ORF">GKC49_32470</name>
</gene>
<evidence type="ECO:0000256" key="7">
    <source>
        <dbReference type="ARBA" id="ARBA00023136"/>
    </source>
</evidence>
<keyword evidence="7 9" id="KW-0472">Membrane</keyword>
<dbReference type="GO" id="GO:0005886">
    <property type="term" value="C:plasma membrane"/>
    <property type="evidence" value="ECO:0007669"/>
    <property type="project" value="UniProtKB-SubCell"/>
</dbReference>
<keyword evidence="5 9" id="KW-0812">Transmembrane</keyword>
<sequence length="78" mass="7544">AFASAAEAMGAVHSTVNLALSIIPQQFLLPGLFIIACFISISMGTSMGTIAAVAPISAGLSGELGISSAIPIAAVVGG</sequence>
<feature type="domain" description="Na+/H+ antiporter NhaC-like C-terminal" evidence="10">
    <location>
        <begin position="1"/>
        <end position="76"/>
    </location>
</feature>